<name>A0A077F6G8_9PSED</name>
<sequence length="141" mass="15432">MPTENRSSNTEQMVSVPRELAQRIQSRLDHAATAFKAAKSERDELRNLLAQPAAKRQGKPTAYRWEQLGGRGYCYGENLPAIIIGAWQELYTHPPTADGASPEQMTAQGADGYRNGIKAAAELAADYPELAQAIRALPLPQ</sequence>
<dbReference type="AlphaFoldDB" id="A0A077F6G8"/>
<evidence type="ECO:0000313" key="1">
    <source>
        <dbReference type="EMBL" id="AIL61107.1"/>
    </source>
</evidence>
<dbReference type="EMBL" id="CP009048">
    <property type="protein sequence ID" value="AIL61107.1"/>
    <property type="molecule type" value="Genomic_DNA"/>
</dbReference>
<protein>
    <submittedName>
        <fullName evidence="1">Uncharacterized protein</fullName>
    </submittedName>
</protein>
<proteinExistence type="predicted"/>
<reference evidence="1 2" key="1">
    <citation type="submission" date="2014-07" db="EMBL/GenBank/DDBJ databases">
        <authorList>
            <person name="Lee K."/>
            <person name="Lim J.Y."/>
            <person name="Hwang I."/>
        </authorList>
    </citation>
    <scope>NUCLEOTIDE SEQUENCE [LARGE SCALE GENOMIC DNA]</scope>
    <source>
        <strain evidence="1 2">KL28</strain>
    </source>
</reference>
<dbReference type="Proteomes" id="UP000028931">
    <property type="component" value="Chromosome"/>
</dbReference>
<dbReference type="RefSeq" id="WP_038609462.1">
    <property type="nucleotide sequence ID" value="NZ_CP009048.1"/>
</dbReference>
<accession>A0A077F6G8</accession>
<dbReference type="KEGG" id="palk:PSAKL28_18830"/>
<gene>
    <name evidence="1" type="ORF">PSAKL28_18830</name>
</gene>
<dbReference type="HOGENOM" id="CLU_1823669_0_0_6"/>
<dbReference type="OrthoDB" id="7029986at2"/>
<evidence type="ECO:0000313" key="2">
    <source>
        <dbReference type="Proteomes" id="UP000028931"/>
    </source>
</evidence>
<organism evidence="1 2">
    <name type="scientific">Pseudomonas alkylphenolica</name>
    <dbReference type="NCBI Taxonomy" id="237609"/>
    <lineage>
        <taxon>Bacteria</taxon>
        <taxon>Pseudomonadati</taxon>
        <taxon>Pseudomonadota</taxon>
        <taxon>Gammaproteobacteria</taxon>
        <taxon>Pseudomonadales</taxon>
        <taxon>Pseudomonadaceae</taxon>
        <taxon>Pseudomonas</taxon>
    </lineage>
</organism>